<reference evidence="9" key="2">
    <citation type="submission" date="2016-10" db="EMBL/GenBank/DDBJ databases">
        <authorList>
            <person name="de Groot N.N."/>
        </authorList>
    </citation>
    <scope>NUCLEOTIDE SEQUENCE [LARGE SCALE GENOMIC DNA]</scope>
    <source>
        <strain evidence="9">DSM 44637</strain>
    </source>
</reference>
<dbReference type="GO" id="GO:0043420">
    <property type="term" value="P:anthranilate metabolic process"/>
    <property type="evidence" value="ECO:0007669"/>
    <property type="project" value="TreeGrafter"/>
</dbReference>
<keyword evidence="11" id="KW-1185">Reference proteome</keyword>
<dbReference type="InterPro" id="IPR010111">
    <property type="entry name" value="Kynureninase"/>
</dbReference>
<dbReference type="Proteomes" id="UP000470404">
    <property type="component" value="Unassembled WGS sequence"/>
</dbReference>
<evidence type="ECO:0000256" key="6">
    <source>
        <dbReference type="NCBIfam" id="TIGR01814"/>
    </source>
</evidence>
<keyword evidence="3 5" id="KW-0663">Pyridoxal phosphate</keyword>
<comment type="function">
    <text evidence="5 7">Catalyzes the cleavage of L-kynurenine (L-Kyn) and L-3-hydroxykynurenine (L-3OHKyn) into anthranilic acid (AA) and 3-hydroxyanthranilic acid (3-OHAA), respectively.</text>
</comment>
<evidence type="ECO:0000256" key="2">
    <source>
        <dbReference type="ARBA" id="ARBA00022801"/>
    </source>
</evidence>
<evidence type="ECO:0000256" key="1">
    <source>
        <dbReference type="ARBA" id="ARBA00022642"/>
    </source>
</evidence>
<comment type="catalytic activity">
    <reaction evidence="7">
        <text>3-hydroxy-L-kynurenine + H2O = 3-hydroxyanthranilate + L-alanine + H(+)</text>
        <dbReference type="Rhea" id="RHEA:25143"/>
        <dbReference type="ChEBI" id="CHEBI:15377"/>
        <dbReference type="ChEBI" id="CHEBI:15378"/>
        <dbReference type="ChEBI" id="CHEBI:36559"/>
        <dbReference type="ChEBI" id="CHEBI:57972"/>
        <dbReference type="ChEBI" id="CHEBI:58125"/>
        <dbReference type="EC" id="3.7.1.3"/>
    </reaction>
</comment>
<comment type="subunit">
    <text evidence="5 7">Homodimer.</text>
</comment>
<reference evidence="10" key="1">
    <citation type="submission" date="2016-10" db="EMBL/GenBank/DDBJ databases">
        <authorList>
            <person name="Varghese N."/>
            <person name="Submissions S."/>
        </authorList>
    </citation>
    <scope>NUCLEOTIDE SEQUENCE [LARGE SCALE GENOMIC DNA]</scope>
    <source>
        <strain evidence="10">DSM 44637</strain>
    </source>
</reference>
<dbReference type="PANTHER" id="PTHR14084:SF0">
    <property type="entry name" value="KYNURENINASE"/>
    <property type="match status" value="1"/>
</dbReference>
<feature type="binding site" evidence="5">
    <location>
        <begin position="132"/>
        <end position="135"/>
    </location>
    <ligand>
        <name>pyridoxal 5'-phosphate</name>
        <dbReference type="ChEBI" id="CHEBI:597326"/>
    </ligand>
</feature>
<gene>
    <name evidence="5 8" type="primary">kynU</name>
    <name evidence="8" type="ORF">G3I59_02780</name>
    <name evidence="9" type="ORF">SAMN05421854_102427</name>
</gene>
<comment type="cofactor">
    <cofactor evidence="5 7">
        <name>pyridoxal 5'-phosphate</name>
        <dbReference type="ChEBI" id="CHEBI:597326"/>
    </cofactor>
</comment>
<dbReference type="OrthoDB" id="9812626at2"/>
<feature type="binding site" evidence="5">
    <location>
        <position position="282"/>
    </location>
    <ligand>
        <name>pyridoxal 5'-phosphate</name>
        <dbReference type="ChEBI" id="CHEBI:597326"/>
    </ligand>
</feature>
<dbReference type="NCBIfam" id="TIGR01814">
    <property type="entry name" value="kynureninase"/>
    <property type="match status" value="1"/>
</dbReference>
<keyword evidence="2 5" id="KW-0378">Hydrolase</keyword>
<dbReference type="GO" id="GO:0009435">
    <property type="term" value="P:NAD+ biosynthetic process"/>
    <property type="evidence" value="ECO:0007669"/>
    <property type="project" value="UniProtKB-UniRule"/>
</dbReference>
<evidence type="ECO:0000256" key="7">
    <source>
        <dbReference type="PIRNR" id="PIRNR038800"/>
    </source>
</evidence>
<feature type="binding site" evidence="5">
    <location>
        <position position="204"/>
    </location>
    <ligand>
        <name>pyridoxal 5'-phosphate</name>
        <dbReference type="ChEBI" id="CHEBI:597326"/>
    </ligand>
</feature>
<dbReference type="GO" id="GO:0019441">
    <property type="term" value="P:L-tryptophan catabolic process to kynurenine"/>
    <property type="evidence" value="ECO:0007669"/>
    <property type="project" value="TreeGrafter"/>
</dbReference>
<organism evidence="9 10">
    <name type="scientific">Amycolatopsis rubida</name>
    <dbReference type="NCBI Taxonomy" id="112413"/>
    <lineage>
        <taxon>Bacteria</taxon>
        <taxon>Bacillati</taxon>
        <taxon>Actinomycetota</taxon>
        <taxon>Actinomycetes</taxon>
        <taxon>Pseudonocardiales</taxon>
        <taxon>Pseudonocardiaceae</taxon>
        <taxon>Amycolatopsis</taxon>
    </lineage>
</organism>
<dbReference type="GO" id="GO:0097053">
    <property type="term" value="P:L-kynurenine catabolic process"/>
    <property type="evidence" value="ECO:0007669"/>
    <property type="project" value="UniProtKB-UniRule"/>
</dbReference>
<dbReference type="Proteomes" id="UP000199137">
    <property type="component" value="Unassembled WGS sequence"/>
</dbReference>
<feature type="binding site" evidence="5">
    <location>
        <position position="104"/>
    </location>
    <ligand>
        <name>pyridoxal 5'-phosphate</name>
        <dbReference type="ChEBI" id="CHEBI:597326"/>
    </ligand>
</feature>
<sequence>MTESAVRGESLADEAAALDAADPLAAKRAEFDLDPEVAYFDGNSLGAPPKHVAERVRQVVREQWGRRLIRSWTEGWWEAPQRVGERIAPLVGAAAGQVVVADSTSVDLFKVLVAAVRANPGRDEVLVDAATFPTDGYVADQAARLTGHTVRRVPVAELPGAVSERTAAVLVNHVDYVSGRLHDMPSVTDAVHAVGALAVWDLCHSVGAIPVQLDACDVDFAVGCTYKFLNGGPGSPAFVYVARRHQADFDQPLAGWAGHADPFGMEPGYRGGAGIARARAGTPDILSMLALDAALDVWEGVDLSVLRAKGLALGDFFFRCADELLPGADIPTPREHARGHQVSVRDAGGQQTMNALHEHGVLGDFRPPDVLRFGLAPLYTTYAEVLRAVTVLREVR</sequence>
<dbReference type="FunFam" id="3.40.640.10:FF:000107">
    <property type="entry name" value="Kynureninase"/>
    <property type="match status" value="1"/>
</dbReference>
<dbReference type="UniPathway" id="UPA00253">
    <property type="reaction ID" value="UER00329"/>
</dbReference>
<dbReference type="Gene3D" id="3.90.1150.10">
    <property type="entry name" value="Aspartate Aminotransferase, domain 1"/>
    <property type="match status" value="1"/>
</dbReference>
<accession>A0A1I5IF72</accession>
<comment type="pathway">
    <text evidence="5 7">Cofactor biosynthesis; NAD(+) biosynthesis; quinolinate from L-kynurenine: step 2/3.</text>
</comment>
<dbReference type="AlphaFoldDB" id="A0A1I5IF72"/>
<feature type="binding site" evidence="5">
    <location>
        <position position="256"/>
    </location>
    <ligand>
        <name>pyridoxal 5'-phosphate</name>
        <dbReference type="ChEBI" id="CHEBI:597326"/>
    </ligand>
</feature>
<dbReference type="STRING" id="112413.SAMN05421854_102427"/>
<dbReference type="GO" id="GO:0005737">
    <property type="term" value="C:cytoplasm"/>
    <property type="evidence" value="ECO:0007669"/>
    <property type="project" value="UniProtKB-UniRule"/>
</dbReference>
<dbReference type="PIRSF" id="PIRSF038800">
    <property type="entry name" value="KYNU"/>
    <property type="match status" value="1"/>
</dbReference>
<feature type="binding site" evidence="5">
    <location>
        <position position="201"/>
    </location>
    <ligand>
        <name>pyridoxal 5'-phosphate</name>
        <dbReference type="ChEBI" id="CHEBI:597326"/>
    </ligand>
</feature>
<proteinExistence type="inferred from homology"/>
<dbReference type="UniPathway" id="UPA00334">
    <property type="reaction ID" value="UER00455"/>
</dbReference>
<evidence type="ECO:0000256" key="5">
    <source>
        <dbReference type="HAMAP-Rule" id="MF_01970"/>
    </source>
</evidence>
<keyword evidence="1 5" id="KW-0662">Pyridine nucleotide biosynthesis</keyword>
<feature type="binding site" evidence="5">
    <location>
        <position position="105"/>
    </location>
    <ligand>
        <name>pyridoxal 5'-phosphate</name>
        <dbReference type="ChEBI" id="CHEBI:597326"/>
    </ligand>
</feature>
<dbReference type="Gene3D" id="3.40.640.10">
    <property type="entry name" value="Type I PLP-dependent aspartate aminotransferase-like (Major domain)"/>
    <property type="match status" value="1"/>
</dbReference>
<protein>
    <recommendedName>
        <fullName evidence="5 6">Kynureninase</fullName>
        <ecNumber evidence="5 6">3.7.1.3</ecNumber>
    </recommendedName>
    <alternativeName>
        <fullName evidence="5">L-kynurenine hydrolase</fullName>
    </alternativeName>
</protein>
<comment type="catalytic activity">
    <reaction evidence="5 7">
        <text>L-kynurenine + H2O = anthranilate + L-alanine + H(+)</text>
        <dbReference type="Rhea" id="RHEA:16813"/>
        <dbReference type="ChEBI" id="CHEBI:15377"/>
        <dbReference type="ChEBI" id="CHEBI:15378"/>
        <dbReference type="ChEBI" id="CHEBI:16567"/>
        <dbReference type="ChEBI" id="CHEBI:57959"/>
        <dbReference type="ChEBI" id="CHEBI:57972"/>
        <dbReference type="EC" id="3.7.1.3"/>
    </reaction>
</comment>
<dbReference type="Pfam" id="PF22580">
    <property type="entry name" value="KYNU_C"/>
    <property type="match status" value="1"/>
</dbReference>
<evidence type="ECO:0000313" key="9">
    <source>
        <dbReference type="EMBL" id="SFO59019.1"/>
    </source>
</evidence>
<evidence type="ECO:0000256" key="3">
    <source>
        <dbReference type="ARBA" id="ARBA00022898"/>
    </source>
</evidence>
<dbReference type="SUPFAM" id="SSF53383">
    <property type="entry name" value="PLP-dependent transferases"/>
    <property type="match status" value="1"/>
</dbReference>
<feature type="binding site" evidence="5">
    <location>
        <position position="226"/>
    </location>
    <ligand>
        <name>pyridoxal 5'-phosphate</name>
        <dbReference type="ChEBI" id="CHEBI:597326"/>
    </ligand>
</feature>
<evidence type="ECO:0000256" key="4">
    <source>
        <dbReference type="ARBA" id="ARBA00023194"/>
    </source>
</evidence>
<dbReference type="InterPro" id="IPR015421">
    <property type="entry name" value="PyrdxlP-dep_Trfase_major"/>
</dbReference>
<dbReference type="InterPro" id="IPR015424">
    <property type="entry name" value="PyrdxlP-dep_Trfase"/>
</dbReference>
<dbReference type="GO" id="GO:0030170">
    <property type="term" value="F:pyridoxal phosphate binding"/>
    <property type="evidence" value="ECO:0007669"/>
    <property type="project" value="UniProtKB-UniRule"/>
</dbReference>
<reference evidence="8 11" key="3">
    <citation type="submission" date="2020-01" db="EMBL/GenBank/DDBJ databases">
        <title>Insect and environment-associated Actinomycetes.</title>
        <authorList>
            <person name="Currrie C."/>
            <person name="Chevrette M."/>
            <person name="Carlson C."/>
            <person name="Stubbendieck R."/>
            <person name="Wendt-Pienkowski E."/>
        </authorList>
    </citation>
    <scope>NUCLEOTIDE SEQUENCE [LARGE SCALE GENOMIC DNA]</scope>
    <source>
        <strain evidence="8 11">SID8386</strain>
    </source>
</reference>
<evidence type="ECO:0000313" key="10">
    <source>
        <dbReference type="Proteomes" id="UP000199137"/>
    </source>
</evidence>
<dbReference type="EC" id="3.7.1.3" evidence="5 6"/>
<dbReference type="EMBL" id="JAAGNC010000022">
    <property type="protein sequence ID" value="NEC54551.1"/>
    <property type="molecule type" value="Genomic_DNA"/>
</dbReference>
<name>A0A1I5IF72_9PSEU</name>
<dbReference type="PANTHER" id="PTHR14084">
    <property type="entry name" value="KYNURENINASE"/>
    <property type="match status" value="1"/>
</dbReference>
<comment type="similarity">
    <text evidence="5 7">Belongs to the kynureninase family.</text>
</comment>
<dbReference type="EMBL" id="FOWC01000002">
    <property type="protein sequence ID" value="SFO59019.1"/>
    <property type="molecule type" value="Genomic_DNA"/>
</dbReference>
<dbReference type="GO" id="GO:0017000">
    <property type="term" value="P:antibiotic biosynthetic process"/>
    <property type="evidence" value="ECO:0007669"/>
    <property type="project" value="UniProtKB-KW"/>
</dbReference>
<feature type="modified residue" description="N6-(pyridoxal phosphate)lysine" evidence="5">
    <location>
        <position position="227"/>
    </location>
</feature>
<dbReference type="GO" id="GO:0019805">
    <property type="term" value="P:quinolinate biosynthetic process"/>
    <property type="evidence" value="ECO:0007669"/>
    <property type="project" value="UniProtKB-UniRule"/>
</dbReference>
<dbReference type="HAMAP" id="MF_01970">
    <property type="entry name" value="Kynureninase"/>
    <property type="match status" value="1"/>
</dbReference>
<dbReference type="GO" id="GO:0030429">
    <property type="term" value="F:kynureninase activity"/>
    <property type="evidence" value="ECO:0007669"/>
    <property type="project" value="UniProtKB-UniRule"/>
</dbReference>
<evidence type="ECO:0000313" key="11">
    <source>
        <dbReference type="Proteomes" id="UP000470404"/>
    </source>
</evidence>
<dbReference type="RefSeq" id="WP_067580327.1">
    <property type="nucleotide sequence ID" value="NZ_FOWC01000002.1"/>
</dbReference>
<keyword evidence="4" id="KW-0045">Antibiotic biosynthesis</keyword>
<evidence type="ECO:0000313" key="8">
    <source>
        <dbReference type="EMBL" id="NEC54551.1"/>
    </source>
</evidence>
<comment type="pathway">
    <text evidence="5 7">Amino-acid degradation; L-kynurenine degradation; L-alanine and anthranilate from L-kynurenine: step 1/1.</text>
</comment>
<comment type="caution">
    <text evidence="5">Lacks conserved residue(s) required for the propagation of feature annotation.</text>
</comment>
<dbReference type="InterPro" id="IPR015422">
    <property type="entry name" value="PyrdxlP-dep_Trfase_small"/>
</dbReference>